<dbReference type="EMBL" id="CAXLJM020000072">
    <property type="protein sequence ID" value="CAL8126716.1"/>
    <property type="molecule type" value="Genomic_DNA"/>
</dbReference>
<keyword evidence="3" id="KW-1185">Reference proteome</keyword>
<dbReference type="InterPro" id="IPR013783">
    <property type="entry name" value="Ig-like_fold"/>
</dbReference>
<feature type="signal peptide" evidence="1">
    <location>
        <begin position="1"/>
        <end position="26"/>
    </location>
</feature>
<gene>
    <name evidence="2" type="ORF">ODALV1_LOCUS21522</name>
</gene>
<dbReference type="Gene3D" id="2.60.40.10">
    <property type="entry name" value="Immunoglobulins"/>
    <property type="match status" value="1"/>
</dbReference>
<proteinExistence type="predicted"/>
<sequence length="521" mass="57968">MIRRKSDTLLSIYLFLLVAFSEYGNCASRSVKDPAKVVKKSLNSVTSGANVGVRTPGNTPKLGVCERNFAGRDVKVIAETGGGLPLVEDATLPVLKVEDHIWEGKSIQLTCNASYPVKFEYHGPGMPIVKTETYRKAPDFYDPKTYSYGVSVVFSHTTEQQSGNYTCRSIKEPALESHIYLFVPGTHVFIGDSVTPANETILVRAKDRDQWVTLPCATSVKGSQVQLFKILASGRLQDIPLSDSVTYDVASGFHLKWRGKGALNETWGNYLCRVSGERYEKIHLRLMPPEQTVRPIVSGDAEENSLTYERESVTGSSKLRITFDQENDMIECCGTEPKLRPKMKITPCSSANDCQMAKKYLEKSCDLLKNTNCDNFVDQISSECVGYPLATGSVSEGGILQCLVDETESVSMQFSYGSGGLVSDFSTMPQTSRILSIGREDTRNKTVGRYYCDANQFFFSHGLKWAIKKRDGTIQLLPEKRFPQRPIREIDETDAVEVLCYAPVWDSLTDWKSATIKTPKS</sequence>
<evidence type="ECO:0000313" key="3">
    <source>
        <dbReference type="Proteomes" id="UP001642540"/>
    </source>
</evidence>
<feature type="chain" id="PRO_5045078157" evidence="1">
    <location>
        <begin position="27"/>
        <end position="521"/>
    </location>
</feature>
<dbReference type="SUPFAM" id="SSF48726">
    <property type="entry name" value="Immunoglobulin"/>
    <property type="match status" value="1"/>
</dbReference>
<organism evidence="2 3">
    <name type="scientific">Orchesella dallaii</name>
    <dbReference type="NCBI Taxonomy" id="48710"/>
    <lineage>
        <taxon>Eukaryota</taxon>
        <taxon>Metazoa</taxon>
        <taxon>Ecdysozoa</taxon>
        <taxon>Arthropoda</taxon>
        <taxon>Hexapoda</taxon>
        <taxon>Collembola</taxon>
        <taxon>Entomobryomorpha</taxon>
        <taxon>Entomobryoidea</taxon>
        <taxon>Orchesellidae</taxon>
        <taxon>Orchesellinae</taxon>
        <taxon>Orchesella</taxon>
    </lineage>
</organism>
<protein>
    <submittedName>
        <fullName evidence="2">Uncharacterized protein</fullName>
    </submittedName>
</protein>
<evidence type="ECO:0000313" key="2">
    <source>
        <dbReference type="EMBL" id="CAL8126716.1"/>
    </source>
</evidence>
<comment type="caution">
    <text evidence="2">The sequence shown here is derived from an EMBL/GenBank/DDBJ whole genome shotgun (WGS) entry which is preliminary data.</text>
</comment>
<reference evidence="2 3" key="1">
    <citation type="submission" date="2024-08" db="EMBL/GenBank/DDBJ databases">
        <authorList>
            <person name="Cucini C."/>
            <person name="Frati F."/>
        </authorList>
    </citation>
    <scope>NUCLEOTIDE SEQUENCE [LARGE SCALE GENOMIC DNA]</scope>
</reference>
<dbReference type="Proteomes" id="UP001642540">
    <property type="component" value="Unassembled WGS sequence"/>
</dbReference>
<accession>A0ABP1RD49</accession>
<name>A0ABP1RD49_9HEXA</name>
<keyword evidence="1" id="KW-0732">Signal</keyword>
<dbReference type="InterPro" id="IPR036179">
    <property type="entry name" value="Ig-like_dom_sf"/>
</dbReference>
<evidence type="ECO:0000256" key="1">
    <source>
        <dbReference type="SAM" id="SignalP"/>
    </source>
</evidence>